<accession>A0A182P7G8</accession>
<dbReference type="InterPro" id="IPR036691">
    <property type="entry name" value="Endo/exonu/phosph_ase_sf"/>
</dbReference>
<keyword evidence="3" id="KW-1185">Reference proteome</keyword>
<dbReference type="Gene3D" id="3.60.10.10">
    <property type="entry name" value="Endonuclease/exonuclease/phosphatase"/>
    <property type="match status" value="1"/>
</dbReference>
<dbReference type="VEuPathDB" id="VectorBase:AEPI002870"/>
<evidence type="ECO:0000313" key="3">
    <source>
        <dbReference type="Proteomes" id="UP000075885"/>
    </source>
</evidence>
<dbReference type="InterPro" id="IPR005135">
    <property type="entry name" value="Endo/exonuclease/phosphatase"/>
</dbReference>
<reference evidence="3" key="1">
    <citation type="submission" date="2013-03" db="EMBL/GenBank/DDBJ databases">
        <title>The Genome Sequence of Anopheles epiroticus epiroticus2.</title>
        <authorList>
            <consortium name="The Broad Institute Genomics Platform"/>
            <person name="Neafsey D.E."/>
            <person name="Howell P."/>
            <person name="Walker B."/>
            <person name="Young S.K."/>
            <person name="Zeng Q."/>
            <person name="Gargeya S."/>
            <person name="Fitzgerald M."/>
            <person name="Haas B."/>
            <person name="Abouelleil A."/>
            <person name="Allen A.W."/>
            <person name="Alvarado L."/>
            <person name="Arachchi H.M."/>
            <person name="Berlin A.M."/>
            <person name="Chapman S.B."/>
            <person name="Gainer-Dewar J."/>
            <person name="Goldberg J."/>
            <person name="Griggs A."/>
            <person name="Gujja S."/>
            <person name="Hansen M."/>
            <person name="Howarth C."/>
            <person name="Imamovic A."/>
            <person name="Ireland A."/>
            <person name="Larimer J."/>
            <person name="McCowan C."/>
            <person name="Murphy C."/>
            <person name="Pearson M."/>
            <person name="Poon T.W."/>
            <person name="Priest M."/>
            <person name="Roberts A."/>
            <person name="Saif S."/>
            <person name="Shea T."/>
            <person name="Sisk P."/>
            <person name="Sykes S."/>
            <person name="Wortman J."/>
            <person name="Nusbaum C."/>
            <person name="Birren B."/>
        </authorList>
    </citation>
    <scope>NUCLEOTIDE SEQUENCE [LARGE SCALE GENOMIC DNA]</scope>
    <source>
        <strain evidence="3">Epiroticus2</strain>
    </source>
</reference>
<dbReference type="EnsemblMetazoa" id="AEPI002870-RA">
    <property type="protein sequence ID" value="AEPI002870-PA"/>
    <property type="gene ID" value="AEPI002870"/>
</dbReference>
<proteinExistence type="predicted"/>
<dbReference type="GO" id="GO:0003824">
    <property type="term" value="F:catalytic activity"/>
    <property type="evidence" value="ECO:0007669"/>
    <property type="project" value="InterPro"/>
</dbReference>
<protein>
    <submittedName>
        <fullName evidence="2">Endo/exonuclease/phosphatase domain-containing protein</fullName>
    </submittedName>
</protein>
<dbReference type="Proteomes" id="UP000075885">
    <property type="component" value="Unassembled WGS sequence"/>
</dbReference>
<sequence length="218" mass="24934">MFAMDEIGEIIEDVFARSNTDLANFHRDIQKLSKLKTKSLICGDFNARHRLWNCIKSNRMGKVLFEEIQRGIFSLHSPNEPTYIPSCHRRSPSTLDLILGVGQIDISSPTVLKIFSSDHFPIIFKTIDCKIIDKPSKGLPNYALANWLQFKNIINNRINVLSLNLQNITNTSQIDIMVTYLTKLITLAQKNSIPLFTPVKFSLVLPEYIKERISLRNS</sequence>
<dbReference type="AlphaFoldDB" id="A0A182P7G8"/>
<evidence type="ECO:0000259" key="1">
    <source>
        <dbReference type="Pfam" id="PF14529"/>
    </source>
</evidence>
<name>A0A182P7G8_9DIPT</name>
<reference evidence="2" key="2">
    <citation type="submission" date="2020-05" db="UniProtKB">
        <authorList>
            <consortium name="EnsemblMetazoa"/>
        </authorList>
    </citation>
    <scope>IDENTIFICATION</scope>
    <source>
        <strain evidence="2">Epiroticus2</strain>
    </source>
</reference>
<organism evidence="2 3">
    <name type="scientific">Anopheles epiroticus</name>
    <dbReference type="NCBI Taxonomy" id="199890"/>
    <lineage>
        <taxon>Eukaryota</taxon>
        <taxon>Metazoa</taxon>
        <taxon>Ecdysozoa</taxon>
        <taxon>Arthropoda</taxon>
        <taxon>Hexapoda</taxon>
        <taxon>Insecta</taxon>
        <taxon>Pterygota</taxon>
        <taxon>Neoptera</taxon>
        <taxon>Endopterygota</taxon>
        <taxon>Diptera</taxon>
        <taxon>Nematocera</taxon>
        <taxon>Culicoidea</taxon>
        <taxon>Culicidae</taxon>
        <taxon>Anophelinae</taxon>
        <taxon>Anopheles</taxon>
    </lineage>
</organism>
<dbReference type="Pfam" id="PF14529">
    <property type="entry name" value="Exo_endo_phos_2"/>
    <property type="match status" value="1"/>
</dbReference>
<evidence type="ECO:0000313" key="2">
    <source>
        <dbReference type="EnsemblMetazoa" id="AEPI002870-PA"/>
    </source>
</evidence>
<dbReference type="SUPFAM" id="SSF56219">
    <property type="entry name" value="DNase I-like"/>
    <property type="match status" value="1"/>
</dbReference>
<feature type="domain" description="Endonuclease/exonuclease/phosphatase" evidence="1">
    <location>
        <begin position="14"/>
        <end position="123"/>
    </location>
</feature>
<dbReference type="STRING" id="199890.A0A182P7G8"/>